<gene>
    <name evidence="1" type="ORF">F0U60_30535</name>
</gene>
<organism evidence="1 2">
    <name type="scientific">Archangium minus</name>
    <dbReference type="NCBI Taxonomy" id="83450"/>
    <lineage>
        <taxon>Bacteria</taxon>
        <taxon>Pseudomonadati</taxon>
        <taxon>Myxococcota</taxon>
        <taxon>Myxococcia</taxon>
        <taxon>Myxococcales</taxon>
        <taxon>Cystobacterineae</taxon>
        <taxon>Archangiaceae</taxon>
        <taxon>Archangium</taxon>
    </lineage>
</organism>
<dbReference type="EMBL" id="CP043494">
    <property type="protein sequence ID" value="WNG52665.1"/>
    <property type="molecule type" value="Genomic_DNA"/>
</dbReference>
<protein>
    <recommendedName>
        <fullName evidence="3">Lipoprotein</fullName>
    </recommendedName>
</protein>
<dbReference type="Proteomes" id="UP001611383">
    <property type="component" value="Chromosome"/>
</dbReference>
<name>A0ABY9XBA6_9BACT</name>
<evidence type="ECO:0000313" key="2">
    <source>
        <dbReference type="Proteomes" id="UP001611383"/>
    </source>
</evidence>
<reference evidence="1 2" key="1">
    <citation type="submission" date="2019-08" db="EMBL/GenBank/DDBJ databases">
        <title>Archangium and Cystobacter genomes.</title>
        <authorList>
            <person name="Chen I.-C.K."/>
            <person name="Wielgoss S."/>
        </authorList>
    </citation>
    <scope>NUCLEOTIDE SEQUENCE [LARGE SCALE GENOMIC DNA]</scope>
    <source>
        <strain evidence="1 2">Cbm 6</strain>
    </source>
</reference>
<evidence type="ECO:0000313" key="1">
    <source>
        <dbReference type="EMBL" id="WNG52665.1"/>
    </source>
</evidence>
<accession>A0ABY9XBA6</accession>
<proteinExistence type="predicted"/>
<sequence length="308" mass="32586">MLLLVAASACGPAEGPFESEAAFVQAQELVVDGDIARLGLSLNGLSLNGLSLNGLSLNGLSLNGLSLDGLSSPEFDAWFQTDPELGDMVMKYVVACAAPSGVSRTYTSSSTGVTYVWKGNLGLAPDWTNGEPATLTEQRLVSACLGAHASKYHDVHIPLSVLGLRATGTPIPVTPEELQQFPEKEACFFGNLFTDEGIFVGNDGRPLNNAESTARACALSSHGNGKNQECLPLVRVKRDCAKFCTLDASRTFYVSCTYNGITYPVITTRLRAADIYTCGDGVCQFTEKPGRGTTADSCARDCGTCSSR</sequence>
<keyword evidence="2" id="KW-1185">Reference proteome</keyword>
<evidence type="ECO:0008006" key="3">
    <source>
        <dbReference type="Google" id="ProtNLM"/>
    </source>
</evidence>